<sequence length="290" mass="31923">MKGFEITNEGLISTEQITLFHMRTRPKGHPHGRVLLLGGSNFDLRLKRRFLTSPLLDAVELATFEPRGIGRSDLPDGAWSMQDYAKDAFSYMDAIGWHDAHIIGESFGGMTALHMANMAPARVSSMVLTSTTSGGAGGASFDVSEFLDLPRKEAAERALCLQDVRADDARMSDPDAYKQMLNARLEFEEAFADPSINSGGYAKLLDARRDHNIWDALPEIKTPTLVIAGIQDRQAPQRAQKAMAAALENGSFWLLNGGHGVLFESPAVSQAILTEWLDLNPMMELKRFQS</sequence>
<protein>
    <submittedName>
        <fullName evidence="2">Tropinesterase</fullName>
        <ecNumber evidence="2">3.1.1.10</ecNumber>
    </submittedName>
</protein>
<evidence type="ECO:0000313" key="3">
    <source>
        <dbReference type="Proteomes" id="UP000051184"/>
    </source>
</evidence>
<dbReference type="AlphaFoldDB" id="A0A0P1IRH1"/>
<dbReference type="RefSeq" id="WP_058315115.1">
    <property type="nucleotide sequence ID" value="NZ_CYTO01000020.1"/>
</dbReference>
<dbReference type="PANTHER" id="PTHR43433:SF5">
    <property type="entry name" value="AB HYDROLASE-1 DOMAIN-CONTAINING PROTEIN"/>
    <property type="match status" value="1"/>
</dbReference>
<dbReference type="InterPro" id="IPR029058">
    <property type="entry name" value="AB_hydrolase_fold"/>
</dbReference>
<feature type="domain" description="AB hydrolase-1" evidence="1">
    <location>
        <begin position="35"/>
        <end position="267"/>
    </location>
</feature>
<dbReference type="InterPro" id="IPR000073">
    <property type="entry name" value="AB_hydrolase_1"/>
</dbReference>
<dbReference type="EMBL" id="CYUE01000020">
    <property type="protein sequence ID" value="CUK26186.1"/>
    <property type="molecule type" value="Genomic_DNA"/>
</dbReference>
<evidence type="ECO:0000259" key="1">
    <source>
        <dbReference type="Pfam" id="PF12697"/>
    </source>
</evidence>
<gene>
    <name evidence="2" type="ORF">TA5114_01993</name>
</gene>
<proteinExistence type="predicted"/>
<dbReference type="SUPFAM" id="SSF53474">
    <property type="entry name" value="alpha/beta-Hydrolases"/>
    <property type="match status" value="1"/>
</dbReference>
<dbReference type="PANTHER" id="PTHR43433">
    <property type="entry name" value="HYDROLASE, ALPHA/BETA FOLD FAMILY PROTEIN"/>
    <property type="match status" value="1"/>
</dbReference>
<evidence type="ECO:0000313" key="2">
    <source>
        <dbReference type="EMBL" id="CUK26186.1"/>
    </source>
</evidence>
<accession>A0A0P1IRH1</accession>
<dbReference type="STRING" id="1715691.TA5113_02033"/>
<dbReference type="Gene3D" id="3.40.50.1820">
    <property type="entry name" value="alpha/beta hydrolase"/>
    <property type="match status" value="1"/>
</dbReference>
<dbReference type="OrthoDB" id="3210164at2"/>
<dbReference type="EC" id="3.1.1.10" evidence="2"/>
<keyword evidence="2" id="KW-0378">Hydrolase</keyword>
<organism evidence="2 3">
    <name type="scientific">Cognatishimia activa</name>
    <dbReference type="NCBI Taxonomy" id="1715691"/>
    <lineage>
        <taxon>Bacteria</taxon>
        <taxon>Pseudomonadati</taxon>
        <taxon>Pseudomonadota</taxon>
        <taxon>Alphaproteobacteria</taxon>
        <taxon>Rhodobacterales</taxon>
        <taxon>Paracoccaceae</taxon>
        <taxon>Cognatishimia</taxon>
    </lineage>
</organism>
<reference evidence="3" key="1">
    <citation type="submission" date="2015-09" db="EMBL/GenBank/DDBJ databases">
        <authorList>
            <person name="Rodrigo-Torres Lidia"/>
            <person name="Arahal R.David."/>
        </authorList>
    </citation>
    <scope>NUCLEOTIDE SEQUENCE [LARGE SCALE GENOMIC DNA]</scope>
    <source>
        <strain evidence="3">CECT 5114</strain>
    </source>
</reference>
<dbReference type="InterPro" id="IPR050471">
    <property type="entry name" value="AB_hydrolase"/>
</dbReference>
<name>A0A0P1IRH1_9RHOB</name>
<dbReference type="PRINTS" id="PR00111">
    <property type="entry name" value="ABHYDROLASE"/>
</dbReference>
<dbReference type="Proteomes" id="UP000051184">
    <property type="component" value="Unassembled WGS sequence"/>
</dbReference>
<dbReference type="GO" id="GO:0050357">
    <property type="term" value="F:tropinesterase activity"/>
    <property type="evidence" value="ECO:0007669"/>
    <property type="project" value="UniProtKB-EC"/>
</dbReference>
<keyword evidence="3" id="KW-1185">Reference proteome</keyword>
<dbReference type="Pfam" id="PF12697">
    <property type="entry name" value="Abhydrolase_6"/>
    <property type="match status" value="1"/>
</dbReference>